<reference evidence="3" key="1">
    <citation type="submission" date="2016-03" db="EMBL/GenBank/DDBJ databases">
        <authorList>
            <person name="Guldener U."/>
        </authorList>
    </citation>
    <scope>NUCLEOTIDE SEQUENCE [LARGE SCALE GENOMIC DNA]</scope>
</reference>
<protein>
    <submittedName>
        <fullName evidence="2">Related to U1 SMALL NUCLEAR RIBONUCLEOPROTEIN C</fullName>
    </submittedName>
</protein>
<feature type="compositionally biased region" description="Basic and acidic residues" evidence="1">
    <location>
        <begin position="647"/>
        <end position="664"/>
    </location>
</feature>
<feature type="compositionally biased region" description="Low complexity" evidence="1">
    <location>
        <begin position="792"/>
        <end position="802"/>
    </location>
</feature>
<feature type="compositionally biased region" description="Polar residues" evidence="1">
    <location>
        <begin position="544"/>
        <end position="557"/>
    </location>
</feature>
<dbReference type="Pfam" id="PF20566">
    <property type="entry name" value="Eap1"/>
    <property type="match status" value="1"/>
</dbReference>
<feature type="region of interest" description="Disordered" evidence="1">
    <location>
        <begin position="630"/>
        <end position="746"/>
    </location>
</feature>
<dbReference type="GO" id="GO:1990904">
    <property type="term" value="C:ribonucleoprotein complex"/>
    <property type="evidence" value="ECO:0007669"/>
    <property type="project" value="UniProtKB-KW"/>
</dbReference>
<dbReference type="Proteomes" id="UP000177625">
    <property type="component" value="Unassembled WGS sequence"/>
</dbReference>
<evidence type="ECO:0000313" key="2">
    <source>
        <dbReference type="EMBL" id="CZT51565.1"/>
    </source>
</evidence>
<feature type="compositionally biased region" description="Pro residues" evidence="1">
    <location>
        <begin position="779"/>
        <end position="791"/>
    </location>
</feature>
<feature type="compositionally biased region" description="Basic and acidic residues" evidence="1">
    <location>
        <begin position="167"/>
        <end position="238"/>
    </location>
</feature>
<feature type="compositionally biased region" description="Polar residues" evidence="1">
    <location>
        <begin position="88"/>
        <end position="101"/>
    </location>
</feature>
<feature type="compositionally biased region" description="Basic and acidic residues" evidence="1">
    <location>
        <begin position="245"/>
        <end position="311"/>
    </location>
</feature>
<feature type="region of interest" description="Disordered" evidence="1">
    <location>
        <begin position="37"/>
        <end position="378"/>
    </location>
</feature>
<gene>
    <name evidence="2" type="ORF">RSE6_12724</name>
</gene>
<feature type="compositionally biased region" description="Basic and acidic residues" evidence="1">
    <location>
        <begin position="328"/>
        <end position="345"/>
    </location>
</feature>
<dbReference type="EMBL" id="FJVC01000495">
    <property type="protein sequence ID" value="CZT51565.1"/>
    <property type="molecule type" value="Genomic_DNA"/>
</dbReference>
<evidence type="ECO:0000256" key="1">
    <source>
        <dbReference type="SAM" id="MobiDB-lite"/>
    </source>
</evidence>
<keyword evidence="2" id="KW-0687">Ribonucleoprotein</keyword>
<feature type="compositionally biased region" description="Polar residues" evidence="1">
    <location>
        <begin position="584"/>
        <end position="601"/>
    </location>
</feature>
<sequence>MAVRYTPDDLIFLRGSPLVEKPANLPPAEQWMGQTADAARNSTKPAIDRAKSNDSNLLLDQARRPVAERHMSRNSANPEDIILGPPKNQFSSAARNTGKTFDSSERPTFRDTDTRDRYNFRPKTGDGEAERTRDSRNNISLRPKRADGEDSDGWSTVKPRKSFGTEGAERFNGRMGVDRSRDERRNKDREERDVKEKPRGFDSFSRDKDNEHDQDRDVRRNGNGRGRNESWFKDKDTGDLPPSGAKDRNSNGDRFIDRSRGWREKERDDNRGERGERNERTDRNDRNERGGDRGDRRWDRDRDQRQEREPAWFDEPAEDKSPTNQIHTADDFQKWKEQQRSKDLGQKAVQSPMDEPKPDEPSFFSLEKPKVETPLEMSNGPDKFFGMWSAAKEGATPDSSLELKTDSAAKSKIAIGKASRFTSFFTPQEDPQGRQTETAPPPPQAMPSGLAAFFLKSAPATSTSTSNSIVNYGQSADPAEREAFQSMLQKLQLHASGGSGSTPPVDPSMQSKPPAPEKQRSNPLAQPEPYQQYRTERPEEPRPSTRNSQQSVHQDLLNQRHMAGSQPITRPEQMLQDLVGQRHSAMSQNSRSDQTPARNTNTEFLMGLMQSARAAPEPQRSEQMLLRMAPRNIDPRNIDRQLQQQAMEREQEMHREAAQRERGASQRQARPQPPPGFHMDDPAFQRGPPQYERQPVNLPQPTQILQRPPPPGLDMGWDRQSQIPPQHRIPQNIAPPPGLANGPPRGIPMPQGIYPPGFPMGAFPPPDVMAGPPRNMQMQPPPGFFPPPGFMPPGMSGFQGPPEGMAFGAPFDARGPPPQGAFRRQ</sequence>
<keyword evidence="3" id="KW-1185">Reference proteome</keyword>
<organism evidence="2 3">
    <name type="scientific">Rhynchosporium secalis</name>
    <name type="common">Barley scald fungus</name>
    <dbReference type="NCBI Taxonomy" id="38038"/>
    <lineage>
        <taxon>Eukaryota</taxon>
        <taxon>Fungi</taxon>
        <taxon>Dikarya</taxon>
        <taxon>Ascomycota</taxon>
        <taxon>Pezizomycotina</taxon>
        <taxon>Leotiomycetes</taxon>
        <taxon>Helotiales</taxon>
        <taxon>Ploettnerulaceae</taxon>
        <taxon>Rhynchosporium</taxon>
    </lineage>
</organism>
<feature type="region of interest" description="Disordered" evidence="1">
    <location>
        <begin position="419"/>
        <end position="601"/>
    </location>
</feature>
<feature type="compositionally biased region" description="Basic and acidic residues" evidence="1">
    <location>
        <begin position="61"/>
        <end position="71"/>
    </location>
</feature>
<feature type="region of interest" description="Disordered" evidence="1">
    <location>
        <begin position="765"/>
        <end position="825"/>
    </location>
</feature>
<name>A0A1E1MS03_RHYSE</name>
<dbReference type="InterPro" id="IPR046784">
    <property type="entry name" value="Eap1"/>
</dbReference>
<dbReference type="AlphaFoldDB" id="A0A1E1MS03"/>
<accession>A0A1E1MS03</accession>
<proteinExistence type="predicted"/>
<feature type="compositionally biased region" description="Basic and acidic residues" evidence="1">
    <location>
        <begin position="534"/>
        <end position="543"/>
    </location>
</feature>
<feature type="compositionally biased region" description="Basic and acidic residues" evidence="1">
    <location>
        <begin position="102"/>
        <end position="136"/>
    </location>
</feature>
<evidence type="ECO:0000313" key="3">
    <source>
        <dbReference type="Proteomes" id="UP000177625"/>
    </source>
</evidence>